<dbReference type="PANTHER" id="PTHR43566">
    <property type="entry name" value="CONSERVED PROTEIN"/>
    <property type="match status" value="1"/>
</dbReference>
<dbReference type="Proteomes" id="UP000034050">
    <property type="component" value="Unassembled WGS sequence"/>
</dbReference>
<dbReference type="PATRIC" id="fig|1618446.3.peg.1458"/>
<evidence type="ECO:0000313" key="3">
    <source>
        <dbReference type="EMBL" id="KKS84871.1"/>
    </source>
</evidence>
<dbReference type="InterPro" id="IPR027417">
    <property type="entry name" value="P-loop_NTPase"/>
</dbReference>
<sequence>MFFRIYDKLDDYLKPNKVVVIFGPRRVGKTTLLDQFLSKTKLKYKLDNGENLQVQQILSSRDFSKIIPYVNRYELYALDEAHRVPNIGLGLKIIVDQIPGIKVIATGSSSFELSGQIGEPLTGRKIPLIFYPVSQLELKRESSPVELEQRLAEFLVFGCYPEVLASGDKLQKIKVLEELVNSYLLKDILELERVKGAKILLDLLRLIAFQIGGEVSLSELSRELGIDLKTVARYLGLFEKSFILYNLRGFSRNLRSEINRKSKYFFYDNGIRNTIISNFNDVELRDDTGKLWENFMVSERLKKQAYGSIFANNYFWRTWEKQEVDWVEEREGKLFGFEFKYSPKRKSRPAKEFLAAYQNSTLTTISKENYFDFVT</sequence>
<gene>
    <name evidence="3" type="ORF">UV61_C0023G0005</name>
</gene>
<evidence type="ECO:0000313" key="4">
    <source>
        <dbReference type="Proteomes" id="UP000034050"/>
    </source>
</evidence>
<dbReference type="InterPro" id="IPR025420">
    <property type="entry name" value="DUF4143"/>
</dbReference>
<name>A0A0G1EPB9_9BACT</name>
<evidence type="ECO:0000259" key="2">
    <source>
        <dbReference type="Pfam" id="PF13635"/>
    </source>
</evidence>
<feature type="domain" description="AAA" evidence="1">
    <location>
        <begin position="16"/>
        <end position="138"/>
    </location>
</feature>
<dbReference type="EMBL" id="LCFD01000023">
    <property type="protein sequence ID" value="KKS84871.1"/>
    <property type="molecule type" value="Genomic_DNA"/>
</dbReference>
<dbReference type="Pfam" id="PF13173">
    <property type="entry name" value="AAA_14"/>
    <property type="match status" value="1"/>
</dbReference>
<reference evidence="3 4" key="1">
    <citation type="journal article" date="2015" name="Nature">
        <title>rRNA introns, odd ribosomes, and small enigmatic genomes across a large radiation of phyla.</title>
        <authorList>
            <person name="Brown C.T."/>
            <person name="Hug L.A."/>
            <person name="Thomas B.C."/>
            <person name="Sharon I."/>
            <person name="Castelle C.J."/>
            <person name="Singh A."/>
            <person name="Wilkins M.J."/>
            <person name="Williams K.H."/>
            <person name="Banfield J.F."/>
        </authorList>
    </citation>
    <scope>NUCLEOTIDE SEQUENCE [LARGE SCALE GENOMIC DNA]</scope>
</reference>
<accession>A0A0G1EPB9</accession>
<protein>
    <recommendedName>
        <fullName evidence="5">AAA+ ATPase domain-containing protein</fullName>
    </recommendedName>
</protein>
<comment type="caution">
    <text evidence="3">The sequence shown here is derived from an EMBL/GenBank/DDBJ whole genome shotgun (WGS) entry which is preliminary data.</text>
</comment>
<dbReference type="STRING" id="1618446.UV61_C0023G0005"/>
<dbReference type="Gene3D" id="3.40.50.300">
    <property type="entry name" value="P-loop containing nucleotide triphosphate hydrolases"/>
    <property type="match status" value="1"/>
</dbReference>
<proteinExistence type="predicted"/>
<evidence type="ECO:0008006" key="5">
    <source>
        <dbReference type="Google" id="ProtNLM"/>
    </source>
</evidence>
<dbReference type="AlphaFoldDB" id="A0A0G1EPB9"/>
<organism evidence="3 4">
    <name type="scientific">Candidatus Gottesmanbacteria bacterium GW2011_GWB1_43_11</name>
    <dbReference type="NCBI Taxonomy" id="1618446"/>
    <lineage>
        <taxon>Bacteria</taxon>
        <taxon>Candidatus Gottesmaniibacteriota</taxon>
    </lineage>
</organism>
<feature type="domain" description="DUF4143" evidence="2">
    <location>
        <begin position="186"/>
        <end position="342"/>
    </location>
</feature>
<dbReference type="SUPFAM" id="SSF52540">
    <property type="entry name" value="P-loop containing nucleoside triphosphate hydrolases"/>
    <property type="match status" value="1"/>
</dbReference>
<dbReference type="InterPro" id="IPR041682">
    <property type="entry name" value="AAA_14"/>
</dbReference>
<dbReference type="PANTHER" id="PTHR43566:SF1">
    <property type="entry name" value="AAA+ ATPASE DOMAIN-CONTAINING PROTEIN"/>
    <property type="match status" value="1"/>
</dbReference>
<dbReference type="Pfam" id="PF13635">
    <property type="entry name" value="DUF4143"/>
    <property type="match status" value="1"/>
</dbReference>
<evidence type="ECO:0000259" key="1">
    <source>
        <dbReference type="Pfam" id="PF13173"/>
    </source>
</evidence>